<evidence type="ECO:0000313" key="1">
    <source>
        <dbReference type="EMBL" id="MPC64662.1"/>
    </source>
</evidence>
<sequence length="157" mass="18154">MGRVQRRWLRCVQRLLIILLVFYIQQRFRQSLGRPVAFTKRPVPWCNEACTNAVREKPAAFSRHQHRGDPQCLDAFRRCRVRARRVLKEAQRVSWKAYVLSINVHTPLTDVFNKVRRIAGKYPAPSPPVLSAGRTVADPKTVAEIFAEHFAGRILQP</sequence>
<dbReference type="EMBL" id="VSRR010022388">
    <property type="protein sequence ID" value="MPC64662.1"/>
    <property type="molecule type" value="Genomic_DNA"/>
</dbReference>
<name>A0A5B7H0R7_PORTR</name>
<reference evidence="1 2" key="1">
    <citation type="submission" date="2019-05" db="EMBL/GenBank/DDBJ databases">
        <title>Another draft genome of Portunus trituberculatus and its Hox gene families provides insights of decapod evolution.</title>
        <authorList>
            <person name="Jeong J.-H."/>
            <person name="Song I."/>
            <person name="Kim S."/>
            <person name="Choi T."/>
            <person name="Kim D."/>
            <person name="Ryu S."/>
            <person name="Kim W."/>
        </authorList>
    </citation>
    <scope>NUCLEOTIDE SEQUENCE [LARGE SCALE GENOMIC DNA]</scope>
    <source>
        <tissue evidence="1">Muscle</tissue>
    </source>
</reference>
<evidence type="ECO:0000313" key="2">
    <source>
        <dbReference type="Proteomes" id="UP000324222"/>
    </source>
</evidence>
<comment type="caution">
    <text evidence="1">The sequence shown here is derived from an EMBL/GenBank/DDBJ whole genome shotgun (WGS) entry which is preliminary data.</text>
</comment>
<accession>A0A5B7H0R7</accession>
<gene>
    <name evidence="1" type="ORF">E2C01_058781</name>
</gene>
<protein>
    <submittedName>
        <fullName evidence="1">Uncharacterized protein</fullName>
    </submittedName>
</protein>
<dbReference type="AlphaFoldDB" id="A0A5B7H0R7"/>
<organism evidence="1 2">
    <name type="scientific">Portunus trituberculatus</name>
    <name type="common">Swimming crab</name>
    <name type="synonym">Neptunus trituberculatus</name>
    <dbReference type="NCBI Taxonomy" id="210409"/>
    <lineage>
        <taxon>Eukaryota</taxon>
        <taxon>Metazoa</taxon>
        <taxon>Ecdysozoa</taxon>
        <taxon>Arthropoda</taxon>
        <taxon>Crustacea</taxon>
        <taxon>Multicrustacea</taxon>
        <taxon>Malacostraca</taxon>
        <taxon>Eumalacostraca</taxon>
        <taxon>Eucarida</taxon>
        <taxon>Decapoda</taxon>
        <taxon>Pleocyemata</taxon>
        <taxon>Brachyura</taxon>
        <taxon>Eubrachyura</taxon>
        <taxon>Portunoidea</taxon>
        <taxon>Portunidae</taxon>
        <taxon>Portuninae</taxon>
        <taxon>Portunus</taxon>
    </lineage>
</organism>
<proteinExistence type="predicted"/>
<dbReference type="Proteomes" id="UP000324222">
    <property type="component" value="Unassembled WGS sequence"/>
</dbReference>
<keyword evidence="2" id="KW-1185">Reference proteome</keyword>